<organism evidence="1 2">
    <name type="scientific">Acidithiobacillus ferridurans</name>
    <dbReference type="NCBI Taxonomy" id="1232575"/>
    <lineage>
        <taxon>Bacteria</taxon>
        <taxon>Pseudomonadati</taxon>
        <taxon>Pseudomonadota</taxon>
        <taxon>Acidithiobacillia</taxon>
        <taxon>Acidithiobacillales</taxon>
        <taxon>Acidithiobacillaceae</taxon>
        <taxon>Acidithiobacillus</taxon>
    </lineage>
</organism>
<dbReference type="AlphaFoldDB" id="A0A2Z6IGJ0"/>
<sequence length="115" mass="12935">MIKSSAYGVRHLVLVATLALLCGLTSTAVRADDDMSLGLAIPGLSVFLGNGLGYYAPPPPVYYAPPPRPIYYAPPPPPGYYVAPMRARIYERRRWEHRGPPPWAGRWRHDDDWHH</sequence>
<gene>
    <name evidence="1" type="ORF">AFERRID_10190</name>
</gene>
<keyword evidence="2" id="KW-1185">Reference proteome</keyword>
<name>A0A2Z6IGJ0_ACIFI</name>
<accession>A0A2Z6IGJ0</accession>
<proteinExistence type="predicted"/>
<reference evidence="1 2" key="1">
    <citation type="journal article" date="2018" name="Microbiol. Resour. Announc.">
        <title>Complete Genome Sequence of Acidithiobacillus ferridurans JCM 18981.</title>
        <authorList>
            <person name="Miyauchi T."/>
            <person name="Kouzuma A."/>
            <person name="Abe T."/>
            <person name="Watanabe K."/>
        </authorList>
    </citation>
    <scope>NUCLEOTIDE SEQUENCE [LARGE SCALE GENOMIC DNA]</scope>
    <source>
        <strain evidence="2">ATCC 33020 / DSM 29468 / JCM 18981 / 11Fe</strain>
    </source>
</reference>
<protein>
    <submittedName>
        <fullName evidence="1">Uncharacterized protein</fullName>
    </submittedName>
</protein>
<evidence type="ECO:0000313" key="1">
    <source>
        <dbReference type="EMBL" id="BBF64801.1"/>
    </source>
</evidence>
<evidence type="ECO:0000313" key="2">
    <source>
        <dbReference type="Proteomes" id="UP000280188"/>
    </source>
</evidence>
<dbReference type="EMBL" id="AP018795">
    <property type="protein sequence ID" value="BBF64801.1"/>
    <property type="molecule type" value="Genomic_DNA"/>
</dbReference>
<dbReference type="RefSeq" id="WP_113526398.1">
    <property type="nucleotide sequence ID" value="NZ_AP018795.1"/>
</dbReference>
<dbReference type="KEGG" id="afj:AFERRID_10190"/>
<dbReference type="Proteomes" id="UP000280188">
    <property type="component" value="Chromosome"/>
</dbReference>